<evidence type="ECO:0000256" key="1">
    <source>
        <dbReference type="SAM" id="MobiDB-lite"/>
    </source>
</evidence>
<name>A0A1I7Y0W0_9BILA</name>
<dbReference type="InterPro" id="IPR011993">
    <property type="entry name" value="PH-like_dom_sf"/>
</dbReference>
<dbReference type="GO" id="GO:0005643">
    <property type="term" value="C:nuclear pore"/>
    <property type="evidence" value="ECO:0007669"/>
    <property type="project" value="TreeGrafter"/>
</dbReference>
<dbReference type="Gene3D" id="2.30.29.30">
    <property type="entry name" value="Pleckstrin-homology domain (PH domain)/Phosphotyrosine-binding domain (PTB)"/>
    <property type="match status" value="1"/>
</dbReference>
<dbReference type="CDD" id="cd00835">
    <property type="entry name" value="RanBD_family"/>
    <property type="match status" value="1"/>
</dbReference>
<feature type="compositionally biased region" description="Acidic residues" evidence="1">
    <location>
        <begin position="307"/>
        <end position="327"/>
    </location>
</feature>
<dbReference type="AlphaFoldDB" id="A0A1I7Y0W0"/>
<organism evidence="3 4">
    <name type="scientific">Steinernema glaseri</name>
    <dbReference type="NCBI Taxonomy" id="37863"/>
    <lineage>
        <taxon>Eukaryota</taxon>
        <taxon>Metazoa</taxon>
        <taxon>Ecdysozoa</taxon>
        <taxon>Nematoda</taxon>
        <taxon>Chromadorea</taxon>
        <taxon>Rhabditida</taxon>
        <taxon>Tylenchina</taxon>
        <taxon>Panagrolaimomorpha</taxon>
        <taxon>Strongyloidoidea</taxon>
        <taxon>Steinernematidae</taxon>
        <taxon>Steinernema</taxon>
    </lineage>
</organism>
<feature type="region of interest" description="Disordered" evidence="1">
    <location>
        <begin position="173"/>
        <end position="194"/>
    </location>
</feature>
<dbReference type="SMART" id="SM00160">
    <property type="entry name" value="RanBD"/>
    <property type="match status" value="1"/>
</dbReference>
<dbReference type="InterPro" id="IPR000156">
    <property type="entry name" value="Ran_bind_dom"/>
</dbReference>
<dbReference type="PANTHER" id="PTHR23138">
    <property type="entry name" value="RAN BINDING PROTEIN"/>
    <property type="match status" value="1"/>
</dbReference>
<keyword evidence="3" id="KW-1185">Reference proteome</keyword>
<evidence type="ECO:0000259" key="2">
    <source>
        <dbReference type="PROSITE" id="PS50196"/>
    </source>
</evidence>
<dbReference type="GO" id="GO:0005096">
    <property type="term" value="F:GTPase activator activity"/>
    <property type="evidence" value="ECO:0007669"/>
    <property type="project" value="TreeGrafter"/>
</dbReference>
<feature type="region of interest" description="Disordered" evidence="1">
    <location>
        <begin position="305"/>
        <end position="327"/>
    </location>
</feature>
<feature type="domain" description="RanBD1" evidence="2">
    <location>
        <begin position="35"/>
        <end position="172"/>
    </location>
</feature>
<dbReference type="Proteomes" id="UP000095287">
    <property type="component" value="Unplaced"/>
</dbReference>
<dbReference type="InterPro" id="IPR045255">
    <property type="entry name" value="RanBP1-like"/>
</dbReference>
<dbReference type="PANTHER" id="PTHR23138:SF179">
    <property type="entry name" value="NUCLEAR PORE COMPLEX PROTEIN"/>
    <property type="match status" value="1"/>
</dbReference>
<dbReference type="SUPFAM" id="SSF50729">
    <property type="entry name" value="PH domain-like"/>
    <property type="match status" value="1"/>
</dbReference>
<dbReference type="Pfam" id="PF00638">
    <property type="entry name" value="Ran_BP1"/>
    <property type="match status" value="1"/>
</dbReference>
<reference evidence="4" key="1">
    <citation type="submission" date="2016-11" db="UniProtKB">
        <authorList>
            <consortium name="WormBaseParasite"/>
        </authorList>
    </citation>
    <scope>IDENTIFICATION</scope>
</reference>
<evidence type="ECO:0000313" key="4">
    <source>
        <dbReference type="WBParaSite" id="L893_g11509.t1"/>
    </source>
</evidence>
<proteinExistence type="predicted"/>
<feature type="region of interest" description="Disordered" evidence="1">
    <location>
        <begin position="1"/>
        <end position="37"/>
    </location>
</feature>
<feature type="compositionally biased region" description="Basic and acidic residues" evidence="1">
    <location>
        <begin position="1"/>
        <end position="10"/>
    </location>
</feature>
<evidence type="ECO:0000313" key="3">
    <source>
        <dbReference type="Proteomes" id="UP000095287"/>
    </source>
</evidence>
<dbReference type="WBParaSite" id="L893_g11509.t1">
    <property type="protein sequence ID" value="L893_g11509.t1"/>
    <property type="gene ID" value="L893_g11509"/>
</dbReference>
<dbReference type="PROSITE" id="PS50196">
    <property type="entry name" value="RANBD1"/>
    <property type="match status" value="1"/>
</dbReference>
<protein>
    <submittedName>
        <fullName evidence="4">RanBD1 domain-containing protein</fullName>
    </submittedName>
</protein>
<dbReference type="GO" id="GO:0005737">
    <property type="term" value="C:cytoplasm"/>
    <property type="evidence" value="ECO:0007669"/>
    <property type="project" value="TreeGrafter"/>
</dbReference>
<sequence length="327" mass="37167">FGQAKPEAHAQGESPSTSRPEKDEDADEEYEPDAHFEPVIPLPSLVEVKTGEEEEEVLFSERGRLYRFLADTKEYKERGTGDIKILRHPTTNRYRVVMRREQVLKLCANFSLVPGMKAVSRQDGKPTCTFTATDFAEDPAGELLTLTVRFRTEDNRNRFVELFDQGVEAAVARQAQAPQDEEEQQEESADKQDDLEVTATLAEAYPSPLRPAKVLKDTRMLLKCVYEDLPGVGPVYHIYFHNAATKKVEFSHFVRDEISLVDKDEGVSYSATNPEGVTYNVDITFDCADDDDAFRDNFHDGVVLLEGEGEEDEEEYEDYEGHEEYDE</sequence>
<accession>A0A1I7Y0W0</accession>